<organism evidence="2">
    <name type="scientific">Mesocestoides corti</name>
    <name type="common">Flatworm</name>
    <dbReference type="NCBI Taxonomy" id="53468"/>
    <lineage>
        <taxon>Eukaryota</taxon>
        <taxon>Metazoa</taxon>
        <taxon>Spiralia</taxon>
        <taxon>Lophotrochozoa</taxon>
        <taxon>Platyhelminthes</taxon>
        <taxon>Cestoda</taxon>
        <taxon>Eucestoda</taxon>
        <taxon>Cyclophyllidea</taxon>
        <taxon>Mesocestoididae</taxon>
        <taxon>Mesocestoides</taxon>
    </lineage>
</organism>
<reference evidence="2" key="1">
    <citation type="submission" date="2019-11" db="UniProtKB">
        <authorList>
            <consortium name="WormBaseParasite"/>
        </authorList>
    </citation>
    <scope>IDENTIFICATION</scope>
</reference>
<proteinExistence type="predicted"/>
<sequence>MAMMIVTTVLLLCLERAVALWINYSDGGKVTPFDLCFSTCTNMSSTYDCGLYDSKMKICYCGTLQKGNTTNNPNANPD</sequence>
<name>A0A5K3EM26_MESCO</name>
<evidence type="ECO:0000313" key="2">
    <source>
        <dbReference type="WBParaSite" id="MCU_001605-RA"/>
    </source>
</evidence>
<accession>A0A5K3EM26</accession>
<protein>
    <submittedName>
        <fullName evidence="2">Apple domain-containing protein</fullName>
    </submittedName>
</protein>
<dbReference type="WBParaSite" id="MCU_001605-RA">
    <property type="protein sequence ID" value="MCU_001605-RA"/>
    <property type="gene ID" value="MCU_001605"/>
</dbReference>
<keyword evidence="1" id="KW-0732">Signal</keyword>
<evidence type="ECO:0000256" key="1">
    <source>
        <dbReference type="SAM" id="SignalP"/>
    </source>
</evidence>
<feature type="chain" id="PRO_5024450374" evidence="1">
    <location>
        <begin position="20"/>
        <end position="78"/>
    </location>
</feature>
<feature type="signal peptide" evidence="1">
    <location>
        <begin position="1"/>
        <end position="19"/>
    </location>
</feature>
<dbReference type="AlphaFoldDB" id="A0A5K3EM26"/>